<reference evidence="1 2" key="1">
    <citation type="submission" date="2018-11" db="EMBL/GenBank/DDBJ databases">
        <authorList>
            <consortium name="Pathogen Informatics"/>
        </authorList>
    </citation>
    <scope>NUCLEOTIDE SEQUENCE [LARGE SCALE GENOMIC DNA]</scope>
</reference>
<organism evidence="1 2">
    <name type="scientific">Dibothriocephalus latus</name>
    <name type="common">Fish tapeworm</name>
    <name type="synonym">Diphyllobothrium latum</name>
    <dbReference type="NCBI Taxonomy" id="60516"/>
    <lineage>
        <taxon>Eukaryota</taxon>
        <taxon>Metazoa</taxon>
        <taxon>Spiralia</taxon>
        <taxon>Lophotrochozoa</taxon>
        <taxon>Platyhelminthes</taxon>
        <taxon>Cestoda</taxon>
        <taxon>Eucestoda</taxon>
        <taxon>Diphyllobothriidea</taxon>
        <taxon>Diphyllobothriidae</taxon>
        <taxon>Dibothriocephalus</taxon>
    </lineage>
</organism>
<evidence type="ECO:0000313" key="2">
    <source>
        <dbReference type="Proteomes" id="UP000281553"/>
    </source>
</evidence>
<dbReference type="PANTHER" id="PTHR21301:SF10">
    <property type="entry name" value="REVERSE TRANSCRIPTASE DOMAIN-CONTAINING PROTEIN"/>
    <property type="match status" value="1"/>
</dbReference>
<sequence length="149" mass="16689">MPEAALQRSESLVSGDHGPKFSARPIASLHGTSTHTLAKWMFTHLKFLAVGSTKTVASAKVFLERIKHLKFEPDESMVSVDVVSVFIFIPKQEAIDVVRQLIAKRYNESSKPLKSEHLLELLRHCLKAYFTFGAQMYEKGPPMGSPYEA</sequence>
<protein>
    <submittedName>
        <fullName evidence="1">Uncharacterized protein</fullName>
    </submittedName>
</protein>
<dbReference type="PANTHER" id="PTHR21301">
    <property type="entry name" value="REVERSE TRANSCRIPTASE"/>
    <property type="match status" value="1"/>
</dbReference>
<proteinExistence type="predicted"/>
<evidence type="ECO:0000313" key="1">
    <source>
        <dbReference type="EMBL" id="VDK79803.1"/>
    </source>
</evidence>
<dbReference type="AlphaFoldDB" id="A0A3P6TA53"/>
<dbReference type="Proteomes" id="UP000281553">
    <property type="component" value="Unassembled WGS sequence"/>
</dbReference>
<keyword evidence="2" id="KW-1185">Reference proteome</keyword>
<accession>A0A3P6TA53</accession>
<dbReference type="EMBL" id="UYRU01043036">
    <property type="protein sequence ID" value="VDK79803.1"/>
    <property type="molecule type" value="Genomic_DNA"/>
</dbReference>
<dbReference type="OrthoDB" id="10047121at2759"/>
<name>A0A3P6TA53_DIBLA</name>
<gene>
    <name evidence="1" type="ORF">DILT_LOCUS3046</name>
</gene>